<evidence type="ECO:0000313" key="4">
    <source>
        <dbReference type="Proteomes" id="UP000176282"/>
    </source>
</evidence>
<proteinExistence type="predicted"/>
<reference evidence="3 4" key="1">
    <citation type="journal article" date="2016" name="Nat. Commun.">
        <title>Thousands of microbial genomes shed light on interconnected biogeochemical processes in an aquifer system.</title>
        <authorList>
            <person name="Anantharaman K."/>
            <person name="Brown C.T."/>
            <person name="Hug L.A."/>
            <person name="Sharon I."/>
            <person name="Castelle C.J."/>
            <person name="Probst A.J."/>
            <person name="Thomas B.C."/>
            <person name="Singh A."/>
            <person name="Wilkins M.J."/>
            <person name="Karaoz U."/>
            <person name="Brodie E.L."/>
            <person name="Williams K.H."/>
            <person name="Hubbard S.S."/>
            <person name="Banfield J.F."/>
        </authorList>
    </citation>
    <scope>NUCLEOTIDE SEQUENCE [LARGE SCALE GENOMIC DNA]</scope>
</reference>
<sequence>MYIKSFFLGFALAVGVVAVPVLAIQAPDATTVELVNPIGGSEGTPESRRGVDDLRVTIGNVIGKVLGVVGSLAFLAFIVGGFLWLTSAGNADRVQKGSTAMLYATIGLFVIFGAYAILNTILGGLAQGGGPIQEQVSPDSQLTACKQIKFDECPFTRCERVEVSGKKACIELTCLNQSTECVRRCADNDDACPAQCETEADQCYQREVGR</sequence>
<evidence type="ECO:0000313" key="3">
    <source>
        <dbReference type="EMBL" id="OGH64545.1"/>
    </source>
</evidence>
<keyword evidence="1" id="KW-0812">Transmembrane</keyword>
<feature type="transmembrane region" description="Helical" evidence="1">
    <location>
        <begin position="65"/>
        <end position="88"/>
    </location>
</feature>
<dbReference type="STRING" id="1798680.A3J66_01625"/>
<dbReference type="Proteomes" id="UP000176282">
    <property type="component" value="Unassembled WGS sequence"/>
</dbReference>
<keyword evidence="2" id="KW-0732">Signal</keyword>
<evidence type="ECO:0000256" key="1">
    <source>
        <dbReference type="SAM" id="Phobius"/>
    </source>
</evidence>
<name>A0A1F6LZ12_9BACT</name>
<dbReference type="InterPro" id="IPR043993">
    <property type="entry name" value="T4SS_pilin"/>
</dbReference>
<dbReference type="Pfam" id="PF18895">
    <property type="entry name" value="T4SS_pilin"/>
    <property type="match status" value="1"/>
</dbReference>
<dbReference type="AlphaFoldDB" id="A0A1F6LZ12"/>
<keyword evidence="1" id="KW-0472">Membrane</keyword>
<keyword evidence="1" id="KW-1133">Transmembrane helix</keyword>
<feature type="chain" id="PRO_5009525503" description="4Fe-4S ferredoxin-type domain-containing protein" evidence="2">
    <location>
        <begin position="24"/>
        <end position="210"/>
    </location>
</feature>
<accession>A0A1F6LZ12</accession>
<organism evidence="3 4">
    <name type="scientific">Candidatus Magasanikbacteria bacterium RIFCSPHIGHO2_02_FULL_47_14</name>
    <dbReference type="NCBI Taxonomy" id="1798680"/>
    <lineage>
        <taxon>Bacteria</taxon>
        <taxon>Candidatus Magasanikiibacteriota</taxon>
    </lineage>
</organism>
<dbReference type="EMBL" id="MFQB01000057">
    <property type="protein sequence ID" value="OGH64545.1"/>
    <property type="molecule type" value="Genomic_DNA"/>
</dbReference>
<feature type="signal peptide" evidence="2">
    <location>
        <begin position="1"/>
        <end position="23"/>
    </location>
</feature>
<evidence type="ECO:0000256" key="2">
    <source>
        <dbReference type="SAM" id="SignalP"/>
    </source>
</evidence>
<comment type="caution">
    <text evidence="3">The sequence shown here is derived from an EMBL/GenBank/DDBJ whole genome shotgun (WGS) entry which is preliminary data.</text>
</comment>
<evidence type="ECO:0008006" key="5">
    <source>
        <dbReference type="Google" id="ProtNLM"/>
    </source>
</evidence>
<protein>
    <recommendedName>
        <fullName evidence="5">4Fe-4S ferredoxin-type domain-containing protein</fullName>
    </recommendedName>
</protein>
<gene>
    <name evidence="3" type="ORF">A3J66_01625</name>
</gene>
<feature type="transmembrane region" description="Helical" evidence="1">
    <location>
        <begin position="100"/>
        <end position="118"/>
    </location>
</feature>